<sequence>MTESGDSVIHTLLILFDLVVVLNLNDMCTQYCR</sequence>
<gene>
    <name evidence="1" type="ORF">METZ01_LOCUS403712</name>
</gene>
<organism evidence="1">
    <name type="scientific">marine metagenome</name>
    <dbReference type="NCBI Taxonomy" id="408172"/>
    <lineage>
        <taxon>unclassified sequences</taxon>
        <taxon>metagenomes</taxon>
        <taxon>ecological metagenomes</taxon>
    </lineage>
</organism>
<dbReference type="AlphaFoldDB" id="A0A382VYA6"/>
<name>A0A382VYA6_9ZZZZ</name>
<evidence type="ECO:0000313" key="1">
    <source>
        <dbReference type="EMBL" id="SVD50858.1"/>
    </source>
</evidence>
<reference evidence="1" key="1">
    <citation type="submission" date="2018-05" db="EMBL/GenBank/DDBJ databases">
        <authorList>
            <person name="Lanie J.A."/>
            <person name="Ng W.-L."/>
            <person name="Kazmierczak K.M."/>
            <person name="Andrzejewski T.M."/>
            <person name="Davidsen T.M."/>
            <person name="Wayne K.J."/>
            <person name="Tettelin H."/>
            <person name="Glass J.I."/>
            <person name="Rusch D."/>
            <person name="Podicherti R."/>
            <person name="Tsui H.-C.T."/>
            <person name="Winkler M.E."/>
        </authorList>
    </citation>
    <scope>NUCLEOTIDE SEQUENCE</scope>
</reference>
<protein>
    <submittedName>
        <fullName evidence="1">Uncharacterized protein</fullName>
    </submittedName>
</protein>
<proteinExistence type="predicted"/>
<dbReference type="EMBL" id="UINC01155162">
    <property type="protein sequence ID" value="SVD50858.1"/>
    <property type="molecule type" value="Genomic_DNA"/>
</dbReference>
<accession>A0A382VYA6</accession>